<dbReference type="AlphaFoldDB" id="A0A7I8DMD7"/>
<accession>A0A7I8DMD7</accession>
<dbReference type="InterPro" id="IPR036412">
    <property type="entry name" value="HAD-like_sf"/>
</dbReference>
<reference evidence="1 2" key="2">
    <citation type="submission" date="2020-08" db="EMBL/GenBank/DDBJ databases">
        <authorList>
            <person name="Ueki A."/>
            <person name="Tonouchi A."/>
        </authorList>
    </citation>
    <scope>NUCLEOTIDE SEQUENCE [LARGE SCALE GENOMIC DNA]</scope>
    <source>
        <strain evidence="1 2">CTTW</strain>
    </source>
</reference>
<reference evidence="1 2" key="1">
    <citation type="submission" date="2020-08" db="EMBL/GenBank/DDBJ databases">
        <title>Draft genome sequencing of an Anaerocolumna strain isolated from anoxic soil subjected to BSD treatment.</title>
        <authorList>
            <person name="Uek A."/>
            <person name="Tonouchi A."/>
        </authorList>
    </citation>
    <scope>NUCLEOTIDE SEQUENCE [LARGE SCALE GENOMIC DNA]</scope>
    <source>
        <strain evidence="1 2">CTTW</strain>
    </source>
</reference>
<proteinExistence type="predicted"/>
<dbReference type="EMBL" id="AP023368">
    <property type="protein sequence ID" value="BCJ99539.1"/>
    <property type="molecule type" value="Genomic_DNA"/>
</dbReference>
<dbReference type="NCBIfam" id="TIGR01549">
    <property type="entry name" value="HAD-SF-IA-v1"/>
    <property type="match status" value="1"/>
</dbReference>
<evidence type="ECO:0000313" key="2">
    <source>
        <dbReference type="Proteomes" id="UP000515703"/>
    </source>
</evidence>
<dbReference type="Gene3D" id="3.40.50.1000">
    <property type="entry name" value="HAD superfamily/HAD-like"/>
    <property type="match status" value="1"/>
</dbReference>
<dbReference type="Pfam" id="PF00702">
    <property type="entry name" value="Hydrolase"/>
    <property type="match status" value="1"/>
</dbReference>
<dbReference type="InterPro" id="IPR011951">
    <property type="entry name" value="HAD-SF_hydro_IA_YjjG/PynA"/>
</dbReference>
<dbReference type="NCBIfam" id="TIGR02254">
    <property type="entry name" value="YjjG_YfnB"/>
    <property type="match status" value="1"/>
</dbReference>
<protein>
    <submittedName>
        <fullName evidence="1">Noncanonical pyrimidine nucleotidase, YjjG family protein</fullName>
    </submittedName>
</protein>
<dbReference type="PANTHER" id="PTHR47478">
    <property type="match status" value="1"/>
</dbReference>
<dbReference type="SFLD" id="SFLDG01135">
    <property type="entry name" value="C1.5.6:_HAD__Beta-PGM__Phospha"/>
    <property type="match status" value="1"/>
</dbReference>
<dbReference type="Gene3D" id="1.10.150.240">
    <property type="entry name" value="Putative phosphatase, domain 2"/>
    <property type="match status" value="1"/>
</dbReference>
<gene>
    <name evidence="1" type="ORF">bsdcttw_25800</name>
</gene>
<dbReference type="SFLD" id="SFLDG01129">
    <property type="entry name" value="C1.5:_HAD__Beta-PGM__Phosphata"/>
    <property type="match status" value="1"/>
</dbReference>
<sequence>MKYEMLLFDLDDTLLDFEANERESLEKLFTDNGFAFNKEIFDTYHRINKELWNGYEKGTLDLNEVLNTRFSKTLHQLGQTVDGVLWEMQYRTLLGQGYQLMEGAYDLCQQLSKSHRLFIITNGVTETQLNRLRLSKLYPFFENIFTSQELGYQKPAKEFFDYVKKHIKEFKADKALVIGDSLSSDIKGGYLAGIDTCWINRKNTENTSGIPITYTITKLPELYSIL</sequence>
<name>A0A7I8DMD7_9FIRM</name>
<keyword evidence="2" id="KW-1185">Reference proteome</keyword>
<dbReference type="KEGG" id="acht:bsdcttw_25800"/>
<dbReference type="RefSeq" id="WP_185255300.1">
    <property type="nucleotide sequence ID" value="NZ_AP023368.1"/>
</dbReference>
<organism evidence="1 2">
    <name type="scientific">Anaerocolumna chitinilytica</name>
    <dbReference type="NCBI Taxonomy" id="1727145"/>
    <lineage>
        <taxon>Bacteria</taxon>
        <taxon>Bacillati</taxon>
        <taxon>Bacillota</taxon>
        <taxon>Clostridia</taxon>
        <taxon>Lachnospirales</taxon>
        <taxon>Lachnospiraceae</taxon>
        <taxon>Anaerocolumna</taxon>
    </lineage>
</organism>
<dbReference type="InterPro" id="IPR023214">
    <property type="entry name" value="HAD_sf"/>
</dbReference>
<dbReference type="SFLD" id="SFLDS00003">
    <property type="entry name" value="Haloacid_Dehalogenase"/>
    <property type="match status" value="1"/>
</dbReference>
<dbReference type="SUPFAM" id="SSF56784">
    <property type="entry name" value="HAD-like"/>
    <property type="match status" value="1"/>
</dbReference>
<dbReference type="InterPro" id="IPR023198">
    <property type="entry name" value="PGP-like_dom2"/>
</dbReference>
<dbReference type="GO" id="GO:0008253">
    <property type="term" value="F:5'-nucleotidase activity"/>
    <property type="evidence" value="ECO:0007669"/>
    <property type="project" value="InterPro"/>
</dbReference>
<dbReference type="InterPro" id="IPR052550">
    <property type="entry name" value="Pyrimidine_5'-ntase_YjjG"/>
</dbReference>
<dbReference type="PRINTS" id="PR00413">
    <property type="entry name" value="HADHALOGNASE"/>
</dbReference>
<dbReference type="Proteomes" id="UP000515703">
    <property type="component" value="Chromosome"/>
</dbReference>
<dbReference type="PANTHER" id="PTHR47478:SF1">
    <property type="entry name" value="PYRIMIDINE 5'-NUCLEOTIDASE YJJG"/>
    <property type="match status" value="1"/>
</dbReference>
<dbReference type="InterPro" id="IPR006439">
    <property type="entry name" value="HAD-SF_hydro_IA"/>
</dbReference>
<evidence type="ECO:0000313" key="1">
    <source>
        <dbReference type="EMBL" id="BCJ99539.1"/>
    </source>
</evidence>